<feature type="domain" description="Thioredoxin" evidence="2">
    <location>
        <begin position="12"/>
        <end position="138"/>
    </location>
</feature>
<name>A0ABV9BWM5_9GAMM</name>
<proteinExistence type="predicted"/>
<keyword evidence="1" id="KW-0732">Signal</keyword>
<dbReference type="InterPro" id="IPR013766">
    <property type="entry name" value="Thioredoxin_domain"/>
</dbReference>
<protein>
    <submittedName>
        <fullName evidence="3">Thioredoxin family protein</fullName>
    </submittedName>
</protein>
<dbReference type="Gene3D" id="3.40.30.10">
    <property type="entry name" value="Glutaredoxin"/>
    <property type="match status" value="1"/>
</dbReference>
<evidence type="ECO:0000256" key="1">
    <source>
        <dbReference type="SAM" id="SignalP"/>
    </source>
</evidence>
<dbReference type="EMBL" id="JBHSGA010000003">
    <property type="protein sequence ID" value="MFC4525138.1"/>
    <property type="molecule type" value="Genomic_DNA"/>
</dbReference>
<dbReference type="Gene3D" id="1.25.40.10">
    <property type="entry name" value="Tetratricopeptide repeat domain"/>
    <property type="match status" value="1"/>
</dbReference>
<dbReference type="InterPro" id="IPR036249">
    <property type="entry name" value="Thioredoxin-like_sf"/>
</dbReference>
<keyword evidence="4" id="KW-1185">Reference proteome</keyword>
<dbReference type="SUPFAM" id="SSF52833">
    <property type="entry name" value="Thioredoxin-like"/>
    <property type="match status" value="1"/>
</dbReference>
<gene>
    <name evidence="3" type="ORF">ACFO5W_00695</name>
</gene>
<feature type="signal peptide" evidence="1">
    <location>
        <begin position="1"/>
        <end position="25"/>
    </location>
</feature>
<dbReference type="Pfam" id="PF13899">
    <property type="entry name" value="Thioredoxin_7"/>
    <property type="match status" value="1"/>
</dbReference>
<dbReference type="PROSITE" id="PS51352">
    <property type="entry name" value="THIOREDOXIN_2"/>
    <property type="match status" value="1"/>
</dbReference>
<organism evidence="3 4">
    <name type="scientific">Dyella halodurans</name>
    <dbReference type="NCBI Taxonomy" id="1920171"/>
    <lineage>
        <taxon>Bacteria</taxon>
        <taxon>Pseudomonadati</taxon>
        <taxon>Pseudomonadota</taxon>
        <taxon>Gammaproteobacteria</taxon>
        <taxon>Lysobacterales</taxon>
        <taxon>Rhodanobacteraceae</taxon>
        <taxon>Dyella</taxon>
    </lineage>
</organism>
<reference evidence="4" key="1">
    <citation type="journal article" date="2019" name="Int. J. Syst. Evol. Microbiol.">
        <title>The Global Catalogue of Microorganisms (GCM) 10K type strain sequencing project: providing services to taxonomists for standard genome sequencing and annotation.</title>
        <authorList>
            <consortium name="The Broad Institute Genomics Platform"/>
            <consortium name="The Broad Institute Genome Sequencing Center for Infectious Disease"/>
            <person name="Wu L."/>
            <person name="Ma J."/>
        </authorList>
    </citation>
    <scope>NUCLEOTIDE SEQUENCE [LARGE SCALE GENOMIC DNA]</scope>
    <source>
        <strain evidence="4">CCM 4481</strain>
    </source>
</reference>
<evidence type="ECO:0000313" key="3">
    <source>
        <dbReference type="EMBL" id="MFC4525138.1"/>
    </source>
</evidence>
<dbReference type="RefSeq" id="WP_266149954.1">
    <property type="nucleotide sequence ID" value="NZ_CP064028.1"/>
</dbReference>
<dbReference type="PANTHER" id="PTHR32234">
    <property type="entry name" value="THIOL:DISULFIDE INTERCHANGE PROTEIN DSBD"/>
    <property type="match status" value="1"/>
</dbReference>
<dbReference type="PANTHER" id="PTHR32234:SF0">
    <property type="entry name" value="THIOL:DISULFIDE INTERCHANGE PROTEIN DSBD"/>
    <property type="match status" value="1"/>
</dbReference>
<accession>A0ABV9BWM5</accession>
<feature type="chain" id="PRO_5045888516" evidence="1">
    <location>
        <begin position="26"/>
        <end position="440"/>
    </location>
</feature>
<evidence type="ECO:0000259" key="2">
    <source>
        <dbReference type="PROSITE" id="PS51352"/>
    </source>
</evidence>
<dbReference type="InterPro" id="IPR011990">
    <property type="entry name" value="TPR-like_helical_dom_sf"/>
</dbReference>
<dbReference type="Proteomes" id="UP001595961">
    <property type="component" value="Unassembled WGS sequence"/>
</dbReference>
<comment type="caution">
    <text evidence="3">The sequence shown here is derived from an EMBL/GenBank/DDBJ whole genome shotgun (WGS) entry which is preliminary data.</text>
</comment>
<sequence length="440" mass="47051">MQTASRFIKTVLVAALTLLGASLHAGESKETNSIADAIQAAGQQHRPVLIDFHAVWCYSCYYMASHVLNGPAWDAVEHKAIVVEADADSPDGQAWLKKLKVSFLPSYVVLDEHGNELGRIAAEQPREKFYPQINAIIANGRSLDTLKAKAASGSVDAVAGVLGAYKARDEGEEGLQWFASLSAPVRDAAGKNPRVALALGQLGLAKAQAANDDEAVIASAQRVLAGPIGCERPYVLDALLDASKRLGAAQRTALLAPQRQPLDHYLNAQVLTAKPTCVDQRSAVLASANLDAALGDHAAEAGVLDRAIKLARQGLGDDVTRDRNLADNLRVYLARAKRTDELDVFQRKLIAAYPDDYVYSYRYGRSLLEAGKPEAALPYLAQAATKAYGANRLAVATQQVKALKALHRTAEATKVADAAVADSGPWFPKQTDALKAELKS</sequence>
<evidence type="ECO:0000313" key="4">
    <source>
        <dbReference type="Proteomes" id="UP001595961"/>
    </source>
</evidence>